<evidence type="ECO:0000313" key="5">
    <source>
        <dbReference type="EMBL" id="MDQ2105979.1"/>
    </source>
</evidence>
<proteinExistence type="predicted"/>
<feature type="region of interest" description="Disordered" evidence="3">
    <location>
        <begin position="1"/>
        <end position="21"/>
    </location>
</feature>
<comment type="caution">
    <text evidence="5">The sequence shown here is derived from an EMBL/GenBank/DDBJ whole genome shotgun (WGS) entry which is preliminary data.</text>
</comment>
<protein>
    <submittedName>
        <fullName evidence="5">Response regulator</fullName>
    </submittedName>
</protein>
<sequence length="163" mass="16509">MPRRAEGRRAEGRRAADAADAVTDAAPAVPLPTVLVVDDSSMMRTLMSRLAESGGDFRVAGTAADGRQGIDRARALQPALCLLDLEMPVMGGLDALPAIRAVSDAAVIVVSSIAGPGSPERRACLMAGASAVVAKPSGAVSADLAERRGEALLAAMRAALAPP</sequence>
<keyword evidence="6" id="KW-1185">Reference proteome</keyword>
<gene>
    <name evidence="5" type="ORF">QSG27_25010</name>
</gene>
<accession>A0ABU0WR24</accession>
<evidence type="ECO:0000256" key="1">
    <source>
        <dbReference type="ARBA" id="ARBA00022490"/>
    </source>
</evidence>
<evidence type="ECO:0000259" key="4">
    <source>
        <dbReference type="PROSITE" id="PS50110"/>
    </source>
</evidence>
<reference evidence="5 6" key="1">
    <citation type="submission" date="2023-06" db="EMBL/GenBank/DDBJ databases">
        <title>Azospirillum isscasensis sp.nov, a bacterium isolated from rhizosphere soil of rice.</title>
        <authorList>
            <person name="Wang H."/>
        </authorList>
    </citation>
    <scope>NUCLEOTIDE SEQUENCE [LARGE SCALE GENOMIC DNA]</scope>
    <source>
        <strain evidence="5 6">C340-1</strain>
    </source>
</reference>
<evidence type="ECO:0000256" key="2">
    <source>
        <dbReference type="PROSITE-ProRule" id="PRU00169"/>
    </source>
</evidence>
<keyword evidence="2" id="KW-0597">Phosphoprotein</keyword>
<dbReference type="Proteomes" id="UP001227317">
    <property type="component" value="Unassembled WGS sequence"/>
</dbReference>
<dbReference type="SMART" id="SM00448">
    <property type="entry name" value="REC"/>
    <property type="match status" value="1"/>
</dbReference>
<dbReference type="CDD" id="cd17541">
    <property type="entry name" value="REC_CheB-like"/>
    <property type="match status" value="1"/>
</dbReference>
<dbReference type="Pfam" id="PF00072">
    <property type="entry name" value="Response_reg"/>
    <property type="match status" value="1"/>
</dbReference>
<evidence type="ECO:0000256" key="3">
    <source>
        <dbReference type="SAM" id="MobiDB-lite"/>
    </source>
</evidence>
<organism evidence="5 6">
    <name type="scientific">Azospirillum isscasi</name>
    <dbReference type="NCBI Taxonomy" id="3053926"/>
    <lineage>
        <taxon>Bacteria</taxon>
        <taxon>Pseudomonadati</taxon>
        <taxon>Pseudomonadota</taxon>
        <taxon>Alphaproteobacteria</taxon>
        <taxon>Rhodospirillales</taxon>
        <taxon>Azospirillaceae</taxon>
        <taxon>Azospirillum</taxon>
    </lineage>
</organism>
<name>A0ABU0WR24_9PROT</name>
<dbReference type="RefSeq" id="WP_306710950.1">
    <property type="nucleotide sequence ID" value="NZ_JAUJFI010000188.1"/>
</dbReference>
<dbReference type="InterPro" id="IPR011006">
    <property type="entry name" value="CheY-like_superfamily"/>
</dbReference>
<dbReference type="InterPro" id="IPR001789">
    <property type="entry name" value="Sig_transdc_resp-reg_receiver"/>
</dbReference>
<dbReference type="PANTHER" id="PTHR42872">
    <property type="entry name" value="PROTEIN-GLUTAMATE METHYLESTERASE/PROTEIN-GLUTAMINE GLUTAMINASE"/>
    <property type="match status" value="1"/>
</dbReference>
<feature type="non-terminal residue" evidence="5">
    <location>
        <position position="163"/>
    </location>
</feature>
<dbReference type="PROSITE" id="PS50110">
    <property type="entry name" value="RESPONSE_REGULATORY"/>
    <property type="match status" value="1"/>
</dbReference>
<feature type="modified residue" description="4-aspartylphosphate" evidence="2">
    <location>
        <position position="84"/>
    </location>
</feature>
<dbReference type="EMBL" id="JAUJFI010000188">
    <property type="protein sequence ID" value="MDQ2105979.1"/>
    <property type="molecule type" value="Genomic_DNA"/>
</dbReference>
<dbReference type="SUPFAM" id="SSF52172">
    <property type="entry name" value="CheY-like"/>
    <property type="match status" value="1"/>
</dbReference>
<keyword evidence="1" id="KW-0963">Cytoplasm</keyword>
<evidence type="ECO:0000313" key="6">
    <source>
        <dbReference type="Proteomes" id="UP001227317"/>
    </source>
</evidence>
<dbReference type="Gene3D" id="3.40.50.2300">
    <property type="match status" value="1"/>
</dbReference>
<dbReference type="PANTHER" id="PTHR42872:SF3">
    <property type="entry name" value="PROTEIN-GLUTAMATE METHYLESTERASE_PROTEIN-GLUTAMINE GLUTAMINASE 1"/>
    <property type="match status" value="1"/>
</dbReference>
<feature type="domain" description="Response regulatory" evidence="4">
    <location>
        <begin position="33"/>
        <end position="150"/>
    </location>
</feature>
<feature type="compositionally biased region" description="Basic and acidic residues" evidence="3">
    <location>
        <begin position="1"/>
        <end position="17"/>
    </location>
</feature>